<dbReference type="InterPro" id="IPR046341">
    <property type="entry name" value="SET_dom_sf"/>
</dbReference>
<gene>
    <name evidence="2" type="primary">Cnig_chr_IV.g15696</name>
    <name evidence="2" type="ORF">B9Z55_015696</name>
</gene>
<evidence type="ECO:0000259" key="1">
    <source>
        <dbReference type="Pfam" id="PF00856"/>
    </source>
</evidence>
<comment type="caution">
    <text evidence="2">The sequence shown here is derived from an EMBL/GenBank/DDBJ whole genome shotgun (WGS) entry which is preliminary data.</text>
</comment>
<sequence length="97" mass="11153">MNSSFLTKEKSSFPILSYKFERKSTRKAVKPICIRSKLVYGYDGNSARFANHNYDANMIAKKWMVSSRKEGFKAIGFVANKNIRKGAELTINYDYNP</sequence>
<dbReference type="OrthoDB" id="5846691at2759"/>
<accession>A0A2G5UBZ5</accession>
<dbReference type="EMBL" id="PDUG01000004">
    <property type="protein sequence ID" value="PIC36851.1"/>
    <property type="molecule type" value="Genomic_DNA"/>
</dbReference>
<dbReference type="AlphaFoldDB" id="A0A2G5UBZ5"/>
<dbReference type="Gene3D" id="2.170.270.10">
    <property type="entry name" value="SET domain"/>
    <property type="match status" value="1"/>
</dbReference>
<name>A0A2G5UBZ5_9PELO</name>
<dbReference type="InterPro" id="IPR001214">
    <property type="entry name" value="SET_dom"/>
</dbReference>
<proteinExistence type="predicted"/>
<feature type="domain" description="SET" evidence="1">
    <location>
        <begin position="42"/>
        <end position="93"/>
    </location>
</feature>
<dbReference type="Proteomes" id="UP000230233">
    <property type="component" value="Chromosome IV"/>
</dbReference>
<dbReference type="SUPFAM" id="SSF82199">
    <property type="entry name" value="SET domain"/>
    <property type="match status" value="1"/>
</dbReference>
<dbReference type="STRING" id="1611254.A0A2G5UBZ5"/>
<evidence type="ECO:0000313" key="2">
    <source>
        <dbReference type="EMBL" id="PIC36851.1"/>
    </source>
</evidence>
<evidence type="ECO:0000313" key="3">
    <source>
        <dbReference type="Proteomes" id="UP000230233"/>
    </source>
</evidence>
<dbReference type="Pfam" id="PF00856">
    <property type="entry name" value="SET"/>
    <property type="match status" value="1"/>
</dbReference>
<keyword evidence="3" id="KW-1185">Reference proteome</keyword>
<reference evidence="3" key="1">
    <citation type="submission" date="2017-10" db="EMBL/GenBank/DDBJ databases">
        <title>Rapid genome shrinkage in a self-fertile nematode reveals novel sperm competition proteins.</title>
        <authorList>
            <person name="Yin D."/>
            <person name="Schwarz E.M."/>
            <person name="Thomas C.G."/>
            <person name="Felde R.L."/>
            <person name="Korf I.F."/>
            <person name="Cutter A.D."/>
            <person name="Schartner C.M."/>
            <person name="Ralston E.J."/>
            <person name="Meyer B.J."/>
            <person name="Haag E.S."/>
        </authorList>
    </citation>
    <scope>NUCLEOTIDE SEQUENCE [LARGE SCALE GENOMIC DNA]</scope>
    <source>
        <strain evidence="3">JU1422</strain>
    </source>
</reference>
<protein>
    <recommendedName>
        <fullName evidence="1">SET domain-containing protein</fullName>
    </recommendedName>
</protein>
<organism evidence="2 3">
    <name type="scientific">Caenorhabditis nigoni</name>
    <dbReference type="NCBI Taxonomy" id="1611254"/>
    <lineage>
        <taxon>Eukaryota</taxon>
        <taxon>Metazoa</taxon>
        <taxon>Ecdysozoa</taxon>
        <taxon>Nematoda</taxon>
        <taxon>Chromadorea</taxon>
        <taxon>Rhabditida</taxon>
        <taxon>Rhabditina</taxon>
        <taxon>Rhabditomorpha</taxon>
        <taxon>Rhabditoidea</taxon>
        <taxon>Rhabditidae</taxon>
        <taxon>Peloderinae</taxon>
        <taxon>Caenorhabditis</taxon>
    </lineage>
</organism>